<dbReference type="PANTHER" id="PTHR43861:SF6">
    <property type="entry name" value="METHYLTRANSFERASE TYPE 11"/>
    <property type="match status" value="1"/>
</dbReference>
<organism evidence="1 2">
    <name type="scientific">Roseateles oligotrophus</name>
    <dbReference type="NCBI Taxonomy" id="1769250"/>
    <lineage>
        <taxon>Bacteria</taxon>
        <taxon>Pseudomonadati</taxon>
        <taxon>Pseudomonadota</taxon>
        <taxon>Betaproteobacteria</taxon>
        <taxon>Burkholderiales</taxon>
        <taxon>Sphaerotilaceae</taxon>
        <taxon>Roseateles</taxon>
    </lineage>
</organism>
<dbReference type="InterPro" id="IPR029063">
    <property type="entry name" value="SAM-dependent_MTases_sf"/>
</dbReference>
<keyword evidence="1" id="KW-0808">Transferase</keyword>
<protein>
    <submittedName>
        <fullName evidence="1">Class I SAM-dependent methyltransferase</fullName>
    </submittedName>
</protein>
<gene>
    <name evidence="1" type="ORF">LNV07_09125</name>
</gene>
<dbReference type="GO" id="GO:0008168">
    <property type="term" value="F:methyltransferase activity"/>
    <property type="evidence" value="ECO:0007669"/>
    <property type="project" value="UniProtKB-KW"/>
</dbReference>
<keyword evidence="1" id="KW-0489">Methyltransferase</keyword>
<proteinExistence type="predicted"/>
<name>A0ABT2YDX8_9BURK</name>
<dbReference type="Proteomes" id="UP001209701">
    <property type="component" value="Unassembled WGS sequence"/>
</dbReference>
<dbReference type="SUPFAM" id="SSF53335">
    <property type="entry name" value="S-adenosyl-L-methionine-dependent methyltransferases"/>
    <property type="match status" value="1"/>
</dbReference>
<dbReference type="CDD" id="cd02440">
    <property type="entry name" value="AdoMet_MTases"/>
    <property type="match status" value="1"/>
</dbReference>
<dbReference type="PANTHER" id="PTHR43861">
    <property type="entry name" value="TRANS-ACONITATE 2-METHYLTRANSFERASE-RELATED"/>
    <property type="match status" value="1"/>
</dbReference>
<sequence>MRETSPLLKRSIRNFFKFFGLKVSRIASPKPLAAKYFNTGELSPHEENSVTLYDSFYKDTSAVEDYYSPERVSFYEGVVRYLKEQGLTLNGKDVADVGCGVGYLLSEIRKNFKPGSLHGYDFSAQAIEYSRKKFCGSSFTIHDIYHTVPSTFDVVFCTEVLEHLEFPHKALAQLEAATRSGGILILTVPNGRVDSLIEHINFWSPESWKAFLQRECPTLQLLHVSTLFEGNVNIAVLRRGDVAAS</sequence>
<evidence type="ECO:0000313" key="2">
    <source>
        <dbReference type="Proteomes" id="UP001209701"/>
    </source>
</evidence>
<accession>A0ABT2YDX8</accession>
<dbReference type="RefSeq" id="WP_263570865.1">
    <property type="nucleotide sequence ID" value="NZ_JAJIRN010000004.1"/>
</dbReference>
<dbReference type="EMBL" id="JAJIRN010000004">
    <property type="protein sequence ID" value="MCV2368255.1"/>
    <property type="molecule type" value="Genomic_DNA"/>
</dbReference>
<comment type="caution">
    <text evidence="1">The sequence shown here is derived from an EMBL/GenBank/DDBJ whole genome shotgun (WGS) entry which is preliminary data.</text>
</comment>
<evidence type="ECO:0000313" key="1">
    <source>
        <dbReference type="EMBL" id="MCV2368255.1"/>
    </source>
</evidence>
<dbReference type="GO" id="GO:0032259">
    <property type="term" value="P:methylation"/>
    <property type="evidence" value="ECO:0007669"/>
    <property type="project" value="UniProtKB-KW"/>
</dbReference>
<dbReference type="Gene3D" id="3.40.50.150">
    <property type="entry name" value="Vaccinia Virus protein VP39"/>
    <property type="match status" value="1"/>
</dbReference>
<dbReference type="Pfam" id="PF13489">
    <property type="entry name" value="Methyltransf_23"/>
    <property type="match status" value="1"/>
</dbReference>
<keyword evidence="2" id="KW-1185">Reference proteome</keyword>
<reference evidence="1 2" key="1">
    <citation type="submission" date="2021-11" db="EMBL/GenBank/DDBJ databases">
        <authorList>
            <person name="Liang Q."/>
            <person name="Mou H."/>
            <person name="Liu Z."/>
        </authorList>
    </citation>
    <scope>NUCLEOTIDE SEQUENCE [LARGE SCALE GENOMIC DNA]</scope>
    <source>
        <strain evidence="1 2">CHU3</strain>
    </source>
</reference>